<dbReference type="PANTHER" id="PTHR20933:SF4">
    <property type="entry name" value="F-BOX INVOLVED IN POLYQ PATHOGENESIS, ISOFORM A"/>
    <property type="match status" value="1"/>
</dbReference>
<dbReference type="AlphaFoldDB" id="A0A498S1R9"/>
<dbReference type="PANTHER" id="PTHR20933">
    <property type="entry name" value="F-BOX ONLY PROTEIN 33"/>
    <property type="match status" value="1"/>
</dbReference>
<accession>A0A498S1R9</accession>
<dbReference type="InterPro" id="IPR032675">
    <property type="entry name" value="LRR_dom_sf"/>
</dbReference>
<dbReference type="GO" id="GO:0031398">
    <property type="term" value="P:positive regulation of protein ubiquitination"/>
    <property type="evidence" value="ECO:0007669"/>
    <property type="project" value="TreeGrafter"/>
</dbReference>
<evidence type="ECO:0000259" key="1">
    <source>
        <dbReference type="PROSITE" id="PS50181"/>
    </source>
</evidence>
<dbReference type="OrthoDB" id="3219396at2759"/>
<dbReference type="Proteomes" id="UP000276991">
    <property type="component" value="Unassembled WGS sequence"/>
</dbReference>
<keyword evidence="3" id="KW-1185">Reference proteome</keyword>
<dbReference type="Gene3D" id="3.80.10.10">
    <property type="entry name" value="Ribonuclease Inhibitor"/>
    <property type="match status" value="2"/>
</dbReference>
<name>A0A498S1R9_ACAVI</name>
<dbReference type="EMBL" id="UPTC01000013">
    <property type="protein sequence ID" value="VBB25399.1"/>
    <property type="molecule type" value="Genomic_DNA"/>
</dbReference>
<evidence type="ECO:0000313" key="2">
    <source>
        <dbReference type="EMBL" id="VBB25399.1"/>
    </source>
</evidence>
<dbReference type="SMART" id="SM00256">
    <property type="entry name" value="FBOX"/>
    <property type="match status" value="1"/>
</dbReference>
<dbReference type="SUPFAM" id="SSF52047">
    <property type="entry name" value="RNI-like"/>
    <property type="match status" value="1"/>
</dbReference>
<organism evidence="2 3">
    <name type="scientific">Acanthocheilonema viteae</name>
    <name type="common">Filarial nematode worm</name>
    <name type="synonym">Dipetalonema viteae</name>
    <dbReference type="NCBI Taxonomy" id="6277"/>
    <lineage>
        <taxon>Eukaryota</taxon>
        <taxon>Metazoa</taxon>
        <taxon>Ecdysozoa</taxon>
        <taxon>Nematoda</taxon>
        <taxon>Chromadorea</taxon>
        <taxon>Rhabditida</taxon>
        <taxon>Spirurina</taxon>
        <taxon>Spiruromorpha</taxon>
        <taxon>Filarioidea</taxon>
        <taxon>Onchocercidae</taxon>
        <taxon>Acanthocheilonema</taxon>
    </lineage>
</organism>
<reference evidence="2 3" key="1">
    <citation type="submission" date="2018-08" db="EMBL/GenBank/DDBJ databases">
        <authorList>
            <person name="Laetsch R D."/>
            <person name="Stevens L."/>
            <person name="Kumar S."/>
            <person name="Blaxter L. M."/>
        </authorList>
    </citation>
    <scope>NUCLEOTIDE SEQUENCE [LARGE SCALE GENOMIC DNA]</scope>
</reference>
<evidence type="ECO:0000313" key="3">
    <source>
        <dbReference type="Proteomes" id="UP000276991"/>
    </source>
</evidence>
<feature type="domain" description="F-box" evidence="1">
    <location>
        <begin position="36"/>
        <end position="82"/>
    </location>
</feature>
<gene>
    <name evidence="2" type="ORF">NAV_LOCUS229</name>
</gene>
<dbReference type="InterPro" id="IPR036047">
    <property type="entry name" value="F-box-like_dom_sf"/>
</dbReference>
<proteinExistence type="predicted"/>
<sequence>MAALYDMTRRLTKHQIDSFTKKMEEDELSTVSLGNIVTVEKLPDKMLQAIFSYLSPYQVLIVGQVCKRWKEIAQSPSLWHLISFRPSYGGLQVRILYSEVINQDYLLHLIGSRFIELRVIELATDLITPNILHELAARCPQLWSMTLGTYEKIEDEEEEVYETVNVHKLKQYIPNLRVVNFWGVPFITDEHVESISSNCAHLECLCVNYCTKVTGSCLRLVLQRCKKLRSLLLAHARTLALIMEYFSVEVSMQNKFLHEETFWNIAKLRDRNVNGTTLDNEIIKSVEWEKTHIEELNICGTELSSDALISILTRLKHLIWLDASWLENMNDQVLEAWLGSDSILNLQYLNLDTCDSLNEASLTDLISKMGNQLLGLNLGGHYKLLEYFWTNMIPKLKNIKVLVMGTAEDCCSKVLAKIHIDQFIDSIAQNCPKLCRLEIRWDDGTLRFSDKSSKFIDTLRLKCLKLRSVVLSDGQYYELVRANFERADRLCVVRTLEMCRTGLMHCSKYYNQLLFN</sequence>
<dbReference type="STRING" id="6277.A0A498S1R9"/>
<dbReference type="InterPro" id="IPR001810">
    <property type="entry name" value="F-box_dom"/>
</dbReference>
<dbReference type="SUPFAM" id="SSF81383">
    <property type="entry name" value="F-box domain"/>
    <property type="match status" value="1"/>
</dbReference>
<dbReference type="Pfam" id="PF12937">
    <property type="entry name" value="F-box-like"/>
    <property type="match status" value="1"/>
</dbReference>
<protein>
    <recommendedName>
        <fullName evidence="1">F-box domain-containing protein</fullName>
    </recommendedName>
</protein>
<dbReference type="PROSITE" id="PS50181">
    <property type="entry name" value="FBOX"/>
    <property type="match status" value="1"/>
</dbReference>